<keyword evidence="1" id="KW-0808">Transferase</keyword>
<evidence type="ECO:0000313" key="1">
    <source>
        <dbReference type="EMBL" id="TWI37339.1"/>
    </source>
</evidence>
<dbReference type="InterPro" id="IPR014942">
    <property type="entry name" value="AbiEii"/>
</dbReference>
<dbReference type="Proteomes" id="UP000317122">
    <property type="component" value="Unassembled WGS sequence"/>
</dbReference>
<dbReference type="AlphaFoldDB" id="A0A562NYT8"/>
<dbReference type="EMBL" id="VLKT01000014">
    <property type="protein sequence ID" value="TWI37339.1"/>
    <property type="molecule type" value="Genomic_DNA"/>
</dbReference>
<protein>
    <submittedName>
        <fullName evidence="1">Nucleotidyltransferase AbiEii toxin of type IV toxin-antitoxin system</fullName>
    </submittedName>
</protein>
<keyword evidence="2" id="KW-1185">Reference proteome</keyword>
<gene>
    <name evidence="1" type="ORF">IQ26_02621</name>
</gene>
<dbReference type="Pfam" id="PF08843">
    <property type="entry name" value="AbiEii"/>
    <property type="match status" value="1"/>
</dbReference>
<dbReference type="RefSeq" id="WP_145717538.1">
    <property type="nucleotide sequence ID" value="NZ_BSPF01000025.1"/>
</dbReference>
<proteinExistence type="predicted"/>
<name>A0A562NYT8_9HYPH</name>
<dbReference type="GO" id="GO:0016740">
    <property type="term" value="F:transferase activity"/>
    <property type="evidence" value="ECO:0007669"/>
    <property type="project" value="UniProtKB-KW"/>
</dbReference>
<organism evidence="1 2">
    <name type="scientific">Mesorhizobium tianshanense</name>
    <dbReference type="NCBI Taxonomy" id="39844"/>
    <lineage>
        <taxon>Bacteria</taxon>
        <taxon>Pseudomonadati</taxon>
        <taxon>Pseudomonadota</taxon>
        <taxon>Alphaproteobacteria</taxon>
        <taxon>Hyphomicrobiales</taxon>
        <taxon>Phyllobacteriaceae</taxon>
        <taxon>Mesorhizobium</taxon>
    </lineage>
</organism>
<comment type="caution">
    <text evidence="1">The sequence shown here is derived from an EMBL/GenBank/DDBJ whole genome shotgun (WGS) entry which is preliminary data.</text>
</comment>
<evidence type="ECO:0000313" key="2">
    <source>
        <dbReference type="Proteomes" id="UP000317122"/>
    </source>
</evidence>
<sequence>MKEFKRPEHRIIAEALGLMDREFLAANQCWFGGGTAIVMKLGEYRRSLDVDFLCADADGYRELRTRATERGVRAFFPEPVEAVRDFQIDQYGLRTVVRLKGQLIKFEIIREGRIKLQGHLDDDLNVPSLITADMFAEKLLANADRCQDRATAYRDAIDLGTLVKAYGEIPAEALGKAQTAYGSDIQHKIVWVVNKLQDRDELHNAAESLQMDTKAAEAAISALRNEGIRLWPGADIGKSLTDPRQ</sequence>
<reference evidence="1 2" key="1">
    <citation type="journal article" date="2015" name="Stand. Genomic Sci.">
        <title>Genomic Encyclopedia of Bacterial and Archaeal Type Strains, Phase III: the genomes of soil and plant-associated and newly described type strains.</title>
        <authorList>
            <person name="Whitman W.B."/>
            <person name="Woyke T."/>
            <person name="Klenk H.P."/>
            <person name="Zhou Y."/>
            <person name="Lilburn T.G."/>
            <person name="Beck B.J."/>
            <person name="De Vos P."/>
            <person name="Vandamme P."/>
            <person name="Eisen J.A."/>
            <person name="Garrity G."/>
            <person name="Hugenholtz P."/>
            <person name="Kyrpides N.C."/>
        </authorList>
    </citation>
    <scope>NUCLEOTIDE SEQUENCE [LARGE SCALE GENOMIC DNA]</scope>
    <source>
        <strain evidence="1 2">CGMCC 1.2546</strain>
    </source>
</reference>
<dbReference type="OrthoDB" id="5508069at2"/>
<accession>A0A562NYT8</accession>